<organism evidence="9 10">
    <name type="scientific">Hordeum vulgare subsp. vulgare</name>
    <name type="common">Domesticated barley</name>
    <dbReference type="NCBI Taxonomy" id="112509"/>
    <lineage>
        <taxon>Eukaryota</taxon>
        <taxon>Viridiplantae</taxon>
        <taxon>Streptophyta</taxon>
        <taxon>Embryophyta</taxon>
        <taxon>Tracheophyta</taxon>
        <taxon>Spermatophyta</taxon>
        <taxon>Magnoliopsida</taxon>
        <taxon>Liliopsida</taxon>
        <taxon>Poales</taxon>
        <taxon>Poaceae</taxon>
        <taxon>BOP clade</taxon>
        <taxon>Pooideae</taxon>
        <taxon>Triticodae</taxon>
        <taxon>Triticeae</taxon>
        <taxon>Hordeinae</taxon>
        <taxon>Hordeum</taxon>
    </lineage>
</organism>
<keyword evidence="5" id="KW-0040">ANK repeat</keyword>
<feature type="transmembrane region" description="Helical" evidence="7">
    <location>
        <begin position="152"/>
        <end position="172"/>
    </location>
</feature>
<keyword evidence="2 7" id="KW-0812">Transmembrane</keyword>
<evidence type="ECO:0000256" key="5">
    <source>
        <dbReference type="ARBA" id="ARBA00023043"/>
    </source>
</evidence>
<feature type="domain" description="PGG" evidence="8">
    <location>
        <begin position="38"/>
        <end position="145"/>
    </location>
</feature>
<evidence type="ECO:0000256" key="7">
    <source>
        <dbReference type="SAM" id="Phobius"/>
    </source>
</evidence>
<evidence type="ECO:0000313" key="10">
    <source>
        <dbReference type="Proteomes" id="UP000011116"/>
    </source>
</evidence>
<dbReference type="InterPro" id="IPR026961">
    <property type="entry name" value="PGG_dom"/>
</dbReference>
<reference evidence="9" key="3">
    <citation type="submission" date="2022-01" db="UniProtKB">
        <authorList>
            <consortium name="EnsemblPlants"/>
        </authorList>
    </citation>
    <scope>IDENTIFICATION</scope>
    <source>
        <strain evidence="9">subsp. vulgare</strain>
    </source>
</reference>
<dbReference type="Pfam" id="PF13962">
    <property type="entry name" value="PGG"/>
    <property type="match status" value="1"/>
</dbReference>
<keyword evidence="6 7" id="KW-0472">Membrane</keyword>
<dbReference type="EnsemblPlants" id="HORVU.MOREX.r3.6HG0540350.1">
    <property type="protein sequence ID" value="HORVU.MOREX.r3.6HG0540350.1.CDS1"/>
    <property type="gene ID" value="HORVU.MOREX.r3.6HG0540350"/>
</dbReference>
<feature type="transmembrane region" description="Helical" evidence="7">
    <location>
        <begin position="128"/>
        <end position="146"/>
    </location>
</feature>
<evidence type="ECO:0000256" key="3">
    <source>
        <dbReference type="ARBA" id="ARBA00022737"/>
    </source>
</evidence>
<evidence type="ECO:0000256" key="2">
    <source>
        <dbReference type="ARBA" id="ARBA00022692"/>
    </source>
</evidence>
<keyword evidence="4 7" id="KW-1133">Transmembrane helix</keyword>
<dbReference type="PANTHER" id="PTHR24186">
    <property type="entry name" value="PROTEIN PHOSPHATASE 1 REGULATORY SUBUNIT"/>
    <property type="match status" value="1"/>
</dbReference>
<keyword evidence="3" id="KW-0677">Repeat</keyword>
<dbReference type="AlphaFoldDB" id="A0A8I7BAS9"/>
<comment type="subcellular location">
    <subcellularLocation>
        <location evidence="1">Membrane</location>
        <topology evidence="1">Multi-pass membrane protein</topology>
    </subcellularLocation>
</comment>
<evidence type="ECO:0000313" key="9">
    <source>
        <dbReference type="EnsemblPlants" id="HORVU.MOREX.r3.6HG0540350.1.CDS1"/>
    </source>
</evidence>
<accession>A0A8I7BAS9</accession>
<reference evidence="9" key="2">
    <citation type="submission" date="2020-10" db="EMBL/GenBank/DDBJ databases">
        <authorList>
            <person name="Scholz U."/>
            <person name="Mascher M."/>
            <person name="Fiebig A."/>
        </authorList>
    </citation>
    <scope>NUCLEOTIDE SEQUENCE [LARGE SCALE GENOMIC DNA]</scope>
    <source>
        <strain evidence="9">cv. Morex</strain>
    </source>
</reference>
<evidence type="ECO:0000259" key="8">
    <source>
        <dbReference type="Pfam" id="PF13962"/>
    </source>
</evidence>
<evidence type="ECO:0000256" key="6">
    <source>
        <dbReference type="ARBA" id="ARBA00023136"/>
    </source>
</evidence>
<feature type="transmembrane region" description="Helical" evidence="7">
    <location>
        <begin position="40"/>
        <end position="62"/>
    </location>
</feature>
<feature type="transmembrane region" description="Helical" evidence="7">
    <location>
        <begin position="82"/>
        <end position="107"/>
    </location>
</feature>
<keyword evidence="10" id="KW-1185">Reference proteome</keyword>
<name>A0A8I7BAS9_HORVV</name>
<evidence type="ECO:0000256" key="4">
    <source>
        <dbReference type="ARBA" id="ARBA00022989"/>
    </source>
</evidence>
<proteinExistence type="predicted"/>
<dbReference type="GO" id="GO:0005886">
    <property type="term" value="C:plasma membrane"/>
    <property type="evidence" value="ECO:0000318"/>
    <property type="project" value="GO_Central"/>
</dbReference>
<evidence type="ECO:0000256" key="1">
    <source>
        <dbReference type="ARBA" id="ARBA00004141"/>
    </source>
</evidence>
<dbReference type="PANTHER" id="PTHR24186:SF54">
    <property type="entry name" value="PGG DOMAIN-CONTAINING PROTEIN"/>
    <property type="match status" value="1"/>
</dbReference>
<dbReference type="Gramene" id="HORVU.MOREX.r3.6HG0540350.1">
    <property type="protein sequence ID" value="HORVU.MOREX.r3.6HG0540350.1.CDS1"/>
    <property type="gene ID" value="HORVU.MOREX.r3.6HG0540350"/>
</dbReference>
<dbReference type="Gramene" id="HORVU.MOREX.r2.6HG0449320.1">
    <property type="protein sequence ID" value="HORVU.MOREX.r2.6HG0449320.1.CDS.1"/>
    <property type="gene ID" value="HORVU.MOREX.r2.6HG0449320"/>
</dbReference>
<protein>
    <recommendedName>
        <fullName evidence="8">PGG domain-containing protein</fullName>
    </recommendedName>
</protein>
<dbReference type="Proteomes" id="UP000011116">
    <property type="component" value="Chromosome 6H"/>
</dbReference>
<sequence length="195" mass="21593">MLMSKANPQDAAILHNLHVQTKRQMTDASRKEAKSLTKTYTTNTSLVAILTVTITFAAAFTLPGGYNNNAGSEGLPIMSKKFAFQAFLISDVLAMCSSFAVAFICIVARWGDYEFLIYYVSLTKKLMWFAYVATTTAFSTGLYTVLAPRVHWLAIAICVMVALLPILTKLLGEWPALRLRFKLGKTFNSNLLSMV</sequence>
<reference evidence="10" key="1">
    <citation type="journal article" date="2012" name="Nature">
        <title>A physical, genetic and functional sequence assembly of the barley genome.</title>
        <authorList>
            <consortium name="The International Barley Genome Sequencing Consortium"/>
            <person name="Mayer K.F."/>
            <person name="Waugh R."/>
            <person name="Brown J.W."/>
            <person name="Schulman A."/>
            <person name="Langridge P."/>
            <person name="Platzer M."/>
            <person name="Fincher G.B."/>
            <person name="Muehlbauer G.J."/>
            <person name="Sato K."/>
            <person name="Close T.J."/>
            <person name="Wise R.P."/>
            <person name="Stein N."/>
        </authorList>
    </citation>
    <scope>NUCLEOTIDE SEQUENCE [LARGE SCALE GENOMIC DNA]</scope>
    <source>
        <strain evidence="10">cv. Morex</strain>
    </source>
</reference>